<evidence type="ECO:0000313" key="2">
    <source>
        <dbReference type="EMBL" id="QBQ81504.1"/>
    </source>
</evidence>
<dbReference type="InterPro" id="IPR024432">
    <property type="entry name" value="Put_RecE_PDDEXK-like_dom"/>
</dbReference>
<proteinExistence type="predicted"/>
<feature type="domain" description="Putative exodeoxyribonuclease 8 PDDEXK-like" evidence="1">
    <location>
        <begin position="223"/>
        <end position="337"/>
    </location>
</feature>
<name>A0A482N6S1_9CAUD</name>
<dbReference type="EMBL" id="MK373798">
    <property type="protein sequence ID" value="QBQ81504.1"/>
    <property type="molecule type" value="Genomic_DNA"/>
</dbReference>
<sequence>MNKFMAYTSEEMSNELYHDPEAWTADYVSGSSLAEIYSTCPAAWKFKPRDDKSKALVFGTQSHTNFESKELFEKTYRRAPAPEDFKDLITSQTALAAKLKSFGLKGTTGKTYPELIKMMVDCGEDLNVMWLIDMIAESQARADGVQLIEAKDYDSCVAMRQVLESIPEHNACMNSKTAQRELSLFGEINGVKVKVRCDHVDVTKNVTATLIDGYDEKGQPICRDIIYPEAIVITDYKTTMSANPAEFMRLAYNHGYYLKMALQCDLFRKAYPEEKRPIVVRLLAQEKKEPYLPLAFRMNSEQLKIGRIQYMSVINQFAMCQQHDVWPSYSNGEPEVCLDTPDWVRRQFKQYLI</sequence>
<evidence type="ECO:0000313" key="3">
    <source>
        <dbReference type="Proteomes" id="UP000306344"/>
    </source>
</evidence>
<dbReference type="InterPro" id="IPR011604">
    <property type="entry name" value="PDDEXK-like_dom_sf"/>
</dbReference>
<evidence type="ECO:0000259" key="1">
    <source>
        <dbReference type="Pfam" id="PF12684"/>
    </source>
</evidence>
<keyword evidence="3" id="KW-1185">Reference proteome</keyword>
<gene>
    <name evidence="2" type="ORF">G292_00050</name>
</gene>
<accession>A0A482N6S1</accession>
<organism evidence="2 3">
    <name type="scientific">Escherichia phage vB_EcoS_G29-2</name>
    <dbReference type="NCBI Taxonomy" id="2508189"/>
    <lineage>
        <taxon>Viruses</taxon>
        <taxon>Duplodnaviria</taxon>
        <taxon>Heunggongvirae</taxon>
        <taxon>Uroviricota</taxon>
        <taxon>Caudoviricetes</taxon>
        <taxon>Drexlerviridae</taxon>
        <taxon>Tempevirinae</taxon>
        <taxon>Hanrivervirus</taxon>
        <taxon>Hanrivervirus G292</taxon>
    </lineage>
</organism>
<reference evidence="2 3" key="1">
    <citation type="submission" date="2019-01" db="EMBL/GenBank/DDBJ databases">
        <title>Still something new to discover - new insights into E. coli phage diversity and taxonomy.</title>
        <authorList>
            <person name="Korf I.H.E."/>
            <person name="Adriaennsens E."/>
            <person name="Dreiseikelmann B."/>
            <person name="Kropinski A."/>
            <person name="Nimtz M."/>
            <person name="Meier-Kolthoff J.P."/>
            <person name="Rohde M."/>
            <person name="van Raaij M."/>
            <person name="Wittmann J."/>
        </authorList>
    </citation>
    <scope>NUCLEOTIDE SEQUENCE [LARGE SCALE GENOMIC DNA]</scope>
</reference>
<protein>
    <recommendedName>
        <fullName evidence="1">Putative exodeoxyribonuclease 8 PDDEXK-like domain-containing protein</fullName>
    </recommendedName>
</protein>
<dbReference type="Gene3D" id="3.90.320.10">
    <property type="match status" value="1"/>
</dbReference>
<dbReference type="Proteomes" id="UP000306344">
    <property type="component" value="Segment"/>
</dbReference>
<dbReference type="Pfam" id="PF12684">
    <property type="entry name" value="DUF3799"/>
    <property type="match status" value="1"/>
</dbReference>